<dbReference type="Proteomes" id="UP001431209">
    <property type="component" value="Unassembled WGS sequence"/>
</dbReference>
<dbReference type="SUPFAM" id="SSF50969">
    <property type="entry name" value="YVTN repeat-like/Quinoprotein amine dehydrogenase"/>
    <property type="match status" value="1"/>
</dbReference>
<dbReference type="InterPro" id="IPR011044">
    <property type="entry name" value="Quino_amine_DH_bsu"/>
</dbReference>
<keyword evidence="3" id="KW-1185">Reference proteome</keyword>
<comment type="caution">
    <text evidence="2">The sequence shown here is derived from an EMBL/GenBank/DDBJ whole genome shotgun (WGS) entry which is preliminary data.</text>
</comment>
<reference evidence="2 3" key="1">
    <citation type="submission" date="2024-03" db="EMBL/GenBank/DDBJ databases">
        <title>The Acrasis kona genome and developmental transcriptomes reveal deep origins of eukaryotic multicellular pathways.</title>
        <authorList>
            <person name="Sheikh S."/>
            <person name="Fu C.-J."/>
            <person name="Brown M.W."/>
            <person name="Baldauf S.L."/>
        </authorList>
    </citation>
    <scope>NUCLEOTIDE SEQUENCE [LARGE SCALE GENOMIC DNA]</scope>
    <source>
        <strain evidence="2 3">ATCC MYA-3509</strain>
    </source>
</reference>
<evidence type="ECO:0000313" key="2">
    <source>
        <dbReference type="EMBL" id="KAL0476353.1"/>
    </source>
</evidence>
<proteinExistence type="predicted"/>
<feature type="signal peptide" evidence="1">
    <location>
        <begin position="1"/>
        <end position="20"/>
    </location>
</feature>
<evidence type="ECO:0000256" key="1">
    <source>
        <dbReference type="SAM" id="SignalP"/>
    </source>
</evidence>
<dbReference type="AlphaFoldDB" id="A0AAW2YHC2"/>
<name>A0AAW2YHC2_9EUKA</name>
<feature type="chain" id="PRO_5043498174" evidence="1">
    <location>
        <begin position="21"/>
        <end position="359"/>
    </location>
</feature>
<sequence>MSTATKSILIFALLVAAVFCQSNQNFVVGDGAGLFYRFSTSTQVVTCLNTAGNVVSTFNLPFVPTSAAIAGSANVAVVTGASAAANLIVTVNLVTGVIINSATTTAAQIVSGVKNNFIITASGSCYSRYSLNDFSVGANVICTVSATKFLGLLDDNTAVIVSTDASAVISTFDIRAFVDASVSASVNVVAGACNGVAVLARGGYIYAATSAGLLTRYVINAGGYLIASSSINLGVTGTIQIATDVCNNNVLTIVGTSNSGCRLSQVNLNTFVALNLLPININLSLLASISSALGVTVDLNVRAAVSGSAVLLANGNNACCVASTGGVVCNGLVKALAAVSASLTTCAVVNTGLNFGASL</sequence>
<gene>
    <name evidence="2" type="ORF">AKO1_006271</name>
</gene>
<evidence type="ECO:0000313" key="3">
    <source>
        <dbReference type="Proteomes" id="UP001431209"/>
    </source>
</evidence>
<keyword evidence="1" id="KW-0732">Signal</keyword>
<accession>A0AAW2YHC2</accession>
<organism evidence="2 3">
    <name type="scientific">Acrasis kona</name>
    <dbReference type="NCBI Taxonomy" id="1008807"/>
    <lineage>
        <taxon>Eukaryota</taxon>
        <taxon>Discoba</taxon>
        <taxon>Heterolobosea</taxon>
        <taxon>Tetramitia</taxon>
        <taxon>Eutetramitia</taxon>
        <taxon>Acrasidae</taxon>
        <taxon>Acrasis</taxon>
    </lineage>
</organism>
<protein>
    <submittedName>
        <fullName evidence="2">Uncharacterized protein</fullName>
    </submittedName>
</protein>
<dbReference type="EMBL" id="JAOPGA020000019">
    <property type="protein sequence ID" value="KAL0476353.1"/>
    <property type="molecule type" value="Genomic_DNA"/>
</dbReference>